<dbReference type="AlphaFoldDB" id="A0A9W9LSU5"/>
<dbReference type="EMBL" id="JAPQKN010000001">
    <property type="protein sequence ID" value="KAJ5175296.1"/>
    <property type="molecule type" value="Genomic_DNA"/>
</dbReference>
<dbReference type="GeneID" id="81422474"/>
<reference evidence="2" key="2">
    <citation type="journal article" date="2023" name="IMA Fungus">
        <title>Comparative genomic study of the Penicillium genus elucidates a diverse pangenome and 15 lateral gene transfer events.</title>
        <authorList>
            <person name="Petersen C."/>
            <person name="Sorensen T."/>
            <person name="Nielsen M.R."/>
            <person name="Sondergaard T.E."/>
            <person name="Sorensen J.L."/>
            <person name="Fitzpatrick D.A."/>
            <person name="Frisvad J.C."/>
            <person name="Nielsen K.L."/>
        </authorList>
    </citation>
    <scope>NUCLEOTIDE SEQUENCE</scope>
    <source>
        <strain evidence="2">IBT 26290</strain>
    </source>
</reference>
<feature type="region of interest" description="Disordered" evidence="1">
    <location>
        <begin position="1"/>
        <end position="34"/>
    </location>
</feature>
<dbReference type="Proteomes" id="UP001149163">
    <property type="component" value="Unassembled WGS sequence"/>
</dbReference>
<accession>A0A9W9LSU5</accession>
<proteinExistence type="predicted"/>
<gene>
    <name evidence="2" type="ORF">N7482_001173</name>
</gene>
<name>A0A9W9LSU5_9EURO</name>
<evidence type="ECO:0000313" key="2">
    <source>
        <dbReference type="EMBL" id="KAJ5175296.1"/>
    </source>
</evidence>
<reference evidence="2" key="1">
    <citation type="submission" date="2022-11" db="EMBL/GenBank/DDBJ databases">
        <authorList>
            <person name="Petersen C."/>
        </authorList>
    </citation>
    <scope>NUCLEOTIDE SEQUENCE</scope>
    <source>
        <strain evidence="2">IBT 26290</strain>
    </source>
</reference>
<evidence type="ECO:0000256" key="1">
    <source>
        <dbReference type="SAM" id="MobiDB-lite"/>
    </source>
</evidence>
<protein>
    <submittedName>
        <fullName evidence="2">Uncharacterized protein</fullName>
    </submittedName>
</protein>
<evidence type="ECO:0000313" key="3">
    <source>
        <dbReference type="Proteomes" id="UP001149163"/>
    </source>
</evidence>
<dbReference type="RefSeq" id="XP_056546904.1">
    <property type="nucleotide sequence ID" value="XM_056683298.1"/>
</dbReference>
<sequence length="240" mass="27732">MDFEDDRSTDDGSEYNVLDDTEEEEWWREDESEDLDYEQDIEDYEYTTSGDTSRTLKIRLFWTDDDEFKWMKNFVAECTCDGVAVATALARYIDREGIRPEFWEQMEEPSEETCGVAFYVFDRYGTVKPKYKEHPVQRGTGVWGNELDHGPLFLIEKVHVIALELRRKGLGQKIVSLLLNKARLFCLGKKGDGEDADLIYGSNEAFKRVWTLYALVSPGILTADTESRVVGKSAEERLMI</sequence>
<comment type="caution">
    <text evidence="2">The sequence shown here is derived from an EMBL/GenBank/DDBJ whole genome shotgun (WGS) entry which is preliminary data.</text>
</comment>
<keyword evidence="3" id="KW-1185">Reference proteome</keyword>
<dbReference type="OrthoDB" id="508139at2759"/>
<organism evidence="2 3">
    <name type="scientific">Penicillium canariense</name>
    <dbReference type="NCBI Taxonomy" id="189055"/>
    <lineage>
        <taxon>Eukaryota</taxon>
        <taxon>Fungi</taxon>
        <taxon>Dikarya</taxon>
        <taxon>Ascomycota</taxon>
        <taxon>Pezizomycotina</taxon>
        <taxon>Eurotiomycetes</taxon>
        <taxon>Eurotiomycetidae</taxon>
        <taxon>Eurotiales</taxon>
        <taxon>Aspergillaceae</taxon>
        <taxon>Penicillium</taxon>
    </lineage>
</organism>